<reference evidence="1 2" key="1">
    <citation type="submission" date="2015-01" db="EMBL/GenBank/DDBJ databases">
        <title>Evolution of Trichinella species and genotypes.</title>
        <authorList>
            <person name="Korhonen P.K."/>
            <person name="Edoardo P."/>
            <person name="Giuseppe L.R."/>
            <person name="Gasser R.B."/>
        </authorList>
    </citation>
    <scope>NUCLEOTIDE SEQUENCE [LARGE SCALE GENOMIC DNA]</scope>
    <source>
        <strain evidence="1">ISS13</strain>
    </source>
</reference>
<protein>
    <submittedName>
        <fullName evidence="1">Uncharacterized protein</fullName>
    </submittedName>
</protein>
<evidence type="ECO:0000313" key="1">
    <source>
        <dbReference type="EMBL" id="KRY51482.1"/>
    </source>
</evidence>
<dbReference type="AlphaFoldDB" id="A0A0V1CQD3"/>
<organism evidence="1 2">
    <name type="scientific">Trichinella pseudospiralis</name>
    <name type="common">Parasitic roundworm</name>
    <dbReference type="NCBI Taxonomy" id="6337"/>
    <lineage>
        <taxon>Eukaryota</taxon>
        <taxon>Metazoa</taxon>
        <taxon>Ecdysozoa</taxon>
        <taxon>Nematoda</taxon>
        <taxon>Enoplea</taxon>
        <taxon>Dorylaimia</taxon>
        <taxon>Trichinellida</taxon>
        <taxon>Trichinellidae</taxon>
        <taxon>Trichinella</taxon>
    </lineage>
</organism>
<dbReference type="EMBL" id="JYDR01003748">
    <property type="protein sequence ID" value="KRY51482.1"/>
    <property type="molecule type" value="Genomic_DNA"/>
</dbReference>
<evidence type="ECO:0000313" key="2">
    <source>
        <dbReference type="Proteomes" id="UP000054632"/>
    </source>
</evidence>
<name>A0A0V1CQD3_TRIPS</name>
<gene>
    <name evidence="1" type="ORF">T4A_4776</name>
</gene>
<comment type="caution">
    <text evidence="1">The sequence shown here is derived from an EMBL/GenBank/DDBJ whole genome shotgun (WGS) entry which is preliminary data.</text>
</comment>
<sequence>MQYWPFVTSVNMQIMSSPTCLYLPHFDQRT</sequence>
<accession>A0A0V1CQD3</accession>
<dbReference type="Proteomes" id="UP000054632">
    <property type="component" value="Unassembled WGS sequence"/>
</dbReference>
<proteinExistence type="predicted"/>